<keyword evidence="4" id="KW-1185">Reference proteome</keyword>
<evidence type="ECO:0000256" key="1">
    <source>
        <dbReference type="SAM" id="MobiDB-lite"/>
    </source>
</evidence>
<dbReference type="SMART" id="SM00762">
    <property type="entry name" value="Cog4"/>
    <property type="match status" value="1"/>
</dbReference>
<feature type="region of interest" description="Disordered" evidence="1">
    <location>
        <begin position="377"/>
        <end position="403"/>
    </location>
</feature>
<proteinExistence type="predicted"/>
<dbReference type="Pfam" id="PF08318">
    <property type="entry name" value="COG4_m"/>
    <property type="match status" value="1"/>
</dbReference>
<dbReference type="InterPro" id="IPR048682">
    <property type="entry name" value="COG4"/>
</dbReference>
<accession>A0A2T9ZD85</accession>
<dbReference type="InterPro" id="IPR048684">
    <property type="entry name" value="COG4_C"/>
</dbReference>
<feature type="compositionally biased region" description="Polar residues" evidence="1">
    <location>
        <begin position="643"/>
        <end position="662"/>
    </location>
</feature>
<organism evidence="3 4">
    <name type="scientific">Smittium megazygosporum</name>
    <dbReference type="NCBI Taxonomy" id="133381"/>
    <lineage>
        <taxon>Eukaryota</taxon>
        <taxon>Fungi</taxon>
        <taxon>Fungi incertae sedis</taxon>
        <taxon>Zoopagomycota</taxon>
        <taxon>Kickxellomycotina</taxon>
        <taxon>Harpellomycetes</taxon>
        <taxon>Harpellales</taxon>
        <taxon>Legeriomycetaceae</taxon>
        <taxon>Smittium</taxon>
    </lineage>
</organism>
<dbReference type="PANTHER" id="PTHR24016:SF0">
    <property type="entry name" value="CONSERVED OLIGOMERIC GOLGI COMPLEX SUBUNIT 4"/>
    <property type="match status" value="1"/>
</dbReference>
<feature type="domain" description="COG4 transport protein middle alpha-helical bundle" evidence="2">
    <location>
        <begin position="214"/>
        <end position="633"/>
    </location>
</feature>
<dbReference type="Gene3D" id="1.10.287.1060">
    <property type="entry name" value="ESAT-6-like"/>
    <property type="match status" value="1"/>
</dbReference>
<dbReference type="PANTHER" id="PTHR24016">
    <property type="entry name" value="CONSERVED OLIGOMERIC GOLGI COMPLEX SUBUNIT 4"/>
    <property type="match status" value="1"/>
</dbReference>
<evidence type="ECO:0000313" key="4">
    <source>
        <dbReference type="Proteomes" id="UP000245609"/>
    </source>
</evidence>
<evidence type="ECO:0000313" key="3">
    <source>
        <dbReference type="EMBL" id="PVV02549.1"/>
    </source>
</evidence>
<dbReference type="Proteomes" id="UP000245609">
    <property type="component" value="Unassembled WGS sequence"/>
</dbReference>
<sequence length="1010" mass="113237">MVGAYAETEKNRFPELEDFKSPASILENQSLDSFLELTDPIKIREALDILSKEELKVEAHLNQLLNSRSSVEEDFSKVLAYPREIQRILSNLKPIQQDAEFRYSKIEDLHFQAKKLSLEKIQLDEAERLVEEGSLLLESIGSLDNAIKRKEIESAGNLVNTCMKALKKLKNPQCRAPISDADKLVVLSVINPLSAQILELVGKLSGGNDIDLIIETSRSELVELVSVQFDLGVANDDTHLIGLCFKLFPLLGEHITGLDKYSQLLALKLSENYKKLKIKANIEGSFALRLGNLLDSVAYLIDTTIPVVEKYYGLGEMVRIVERLQLELDKRVVLLFDSFEDERQLAKLLAKVYSNESTIENEMSLIKNYKQKSVNSKLQESVTPSRTTSKDAQQGLQRTTATDSNYQTELDDLSLDFKQISKAVNELAIMAGKTEFFFQYLSSIKEMLQYQLKEEDKNRIFINVQNDYLDHKKSAILTNPVYDLDFSSSNITINKNSGFVEGTQLNQLKEWLISLYLKYERFSLKHAMNKILSLDDVDVLEGWDTPITTNDEGSGTENRFLSKFRFTRHNPLSEAPKNIAFTSSSSGDVFYILQTSLERACLTQRSDVFESLVIVCIKVIKSYYIPFLESFLQPGWVYPSAGSSSSNEVPNPSTNRFSSPRSSGDVIRKSRDGNFSAGQMTPSSALGSFGLGASDWKQSLKNSLTASTFGSAFGLSQLSNASVLDQQKRVCVGLNNIDVSISYLSALCDSLRAKIKNLWSTEDDEAEHIKENIKSMEKSVTSLLELTLSFSSSLNRGISALVNQALKQHIRQALKDSYRDIKYVLDDEEFSDVMSDNLFLQRLFLKLDCLLKPFKGRLTANNYESVVTQSIDILVLDWQRAILQSKFSTLGGIVFENDVNAVRGYFEKITTKVIAPKFSKLVYMSQIMASPTLNKNENSNSYDNSIASEGSVNKKDSFSESYKNLIGIDSPSTSKGELGVLDKTSSLGSNSILSLAETDQIRQNLIVLKK</sequence>
<comment type="caution">
    <text evidence="3">The sequence shown here is derived from an EMBL/GenBank/DDBJ whole genome shotgun (WGS) entry which is preliminary data.</text>
</comment>
<dbReference type="Gene3D" id="1.20.58.1970">
    <property type="match status" value="1"/>
</dbReference>
<protein>
    <recommendedName>
        <fullName evidence="2">COG4 transport protein middle alpha-helical bundle domain-containing protein</fullName>
    </recommendedName>
</protein>
<dbReference type="EMBL" id="MBFS01000420">
    <property type="protein sequence ID" value="PVV02549.1"/>
    <property type="molecule type" value="Genomic_DNA"/>
</dbReference>
<feature type="region of interest" description="Disordered" evidence="1">
    <location>
        <begin position="643"/>
        <end position="681"/>
    </location>
</feature>
<name>A0A2T9ZD85_9FUNG</name>
<dbReference type="STRING" id="133381.A0A2T9ZD85"/>
<dbReference type="Pfam" id="PF20662">
    <property type="entry name" value="COG4_C"/>
    <property type="match status" value="1"/>
</dbReference>
<dbReference type="AlphaFoldDB" id="A0A2T9ZD85"/>
<reference evidence="3 4" key="1">
    <citation type="journal article" date="2018" name="MBio">
        <title>Comparative Genomics Reveals the Core Gene Toolbox for the Fungus-Insect Symbiosis.</title>
        <authorList>
            <person name="Wang Y."/>
            <person name="Stata M."/>
            <person name="Wang W."/>
            <person name="Stajich J.E."/>
            <person name="White M.M."/>
            <person name="Moncalvo J.M."/>
        </authorList>
    </citation>
    <scope>NUCLEOTIDE SEQUENCE [LARGE SCALE GENOMIC DNA]</scope>
    <source>
        <strain evidence="3 4">SC-DP-2</strain>
    </source>
</reference>
<gene>
    <name evidence="3" type="ORF">BB560_002994</name>
</gene>
<evidence type="ECO:0000259" key="2">
    <source>
        <dbReference type="SMART" id="SM00762"/>
    </source>
</evidence>
<dbReference type="InterPro" id="IPR013167">
    <property type="entry name" value="COG4_M"/>
</dbReference>
<dbReference type="OrthoDB" id="1882346at2759"/>